<dbReference type="Gene3D" id="3.40.50.410">
    <property type="entry name" value="von Willebrand factor, type A domain"/>
    <property type="match status" value="1"/>
</dbReference>
<feature type="compositionally biased region" description="Low complexity" evidence="1">
    <location>
        <begin position="68"/>
        <end position="82"/>
    </location>
</feature>
<protein>
    <submittedName>
        <fullName evidence="3">VWA domain-containing protein</fullName>
    </submittedName>
</protein>
<gene>
    <name evidence="3" type="ORF">O0S08_50490</name>
</gene>
<dbReference type="InterPro" id="IPR036465">
    <property type="entry name" value="vWFA_dom_sf"/>
</dbReference>
<dbReference type="PANTHER" id="PTHR10579">
    <property type="entry name" value="CALCIUM-ACTIVATED CHLORIDE CHANNEL REGULATOR"/>
    <property type="match status" value="1"/>
</dbReference>
<organism evidence="3 4">
    <name type="scientific">Nannocystis punicea</name>
    <dbReference type="NCBI Taxonomy" id="2995304"/>
    <lineage>
        <taxon>Bacteria</taxon>
        <taxon>Pseudomonadati</taxon>
        <taxon>Myxococcota</taxon>
        <taxon>Polyangia</taxon>
        <taxon>Nannocystales</taxon>
        <taxon>Nannocystaceae</taxon>
        <taxon>Nannocystis</taxon>
    </lineage>
</organism>
<dbReference type="SUPFAM" id="SSF53300">
    <property type="entry name" value="vWA-like"/>
    <property type="match status" value="1"/>
</dbReference>
<dbReference type="RefSeq" id="WP_269036748.1">
    <property type="nucleotide sequence ID" value="NZ_CP114040.1"/>
</dbReference>
<dbReference type="EMBL" id="CP114040">
    <property type="protein sequence ID" value="WAS94412.1"/>
    <property type="molecule type" value="Genomic_DNA"/>
</dbReference>
<evidence type="ECO:0000313" key="3">
    <source>
        <dbReference type="EMBL" id="WAS94412.1"/>
    </source>
</evidence>
<reference evidence="3" key="1">
    <citation type="submission" date="2022-11" db="EMBL/GenBank/DDBJ databases">
        <title>Minimal conservation of predation-associated metabolite biosynthetic gene clusters underscores biosynthetic potential of Myxococcota including descriptions for ten novel species: Archangium lansinium sp. nov., Myxococcus landrumus sp. nov., Nannocystis bai.</title>
        <authorList>
            <person name="Ahearne A."/>
            <person name="Stevens C."/>
            <person name="Dowd S."/>
        </authorList>
    </citation>
    <scope>NUCLEOTIDE SEQUENCE</scope>
    <source>
        <strain evidence="3">Fl3</strain>
    </source>
</reference>
<accession>A0ABY7H5M1</accession>
<keyword evidence="4" id="KW-1185">Reference proteome</keyword>
<feature type="domain" description="VWFA" evidence="2">
    <location>
        <begin position="240"/>
        <end position="421"/>
    </location>
</feature>
<dbReference type="Pfam" id="PF00092">
    <property type="entry name" value="VWA"/>
    <property type="match status" value="1"/>
</dbReference>
<dbReference type="InterPro" id="IPR002035">
    <property type="entry name" value="VWF_A"/>
</dbReference>
<feature type="region of interest" description="Disordered" evidence="1">
    <location>
        <begin position="68"/>
        <end position="149"/>
    </location>
</feature>
<dbReference type="PROSITE" id="PS50234">
    <property type="entry name" value="VWFA"/>
    <property type="match status" value="1"/>
</dbReference>
<proteinExistence type="predicted"/>
<dbReference type="PANTHER" id="PTHR10579:SF43">
    <property type="entry name" value="ZINC FINGER (C3HC4-TYPE RING FINGER) FAMILY PROTEIN"/>
    <property type="match status" value="1"/>
</dbReference>
<name>A0ABY7H5M1_9BACT</name>
<sequence>MPSLRGSPPACSPTPAAVRLADAVHREHGSRRPGRPSLGAALGLWALVAGCSSAADLAASQGGGTDTDTLGGLASGGSLTASESDSDGGEPTTGASGPGGTTEAGETEPATTSETGEQPAPPSDEPAPLDEKDPQNVPEEALCGPDPTTWRLAAREPDAMSSPAHAREAMLGQWPSLTSVVIRPWEFLNYYTFAYPLAPPEQLLAGAQLRASKDDLGDIFELQVAIRGPELKKADRPPVHLTLALDNSGSMEGKALELLKTASHVLAAELRAGDTAAVVSWNMADAPLLPVTMVTGPNDSKLLAAIDEFDVGGSAELTQALSAGYAQADKAYVPKDINRLVLISDGGATATQDDLEEMAKRAGDVPNKTGVHAIGVGVGDPGLFRSGLIDAIGVAGAGPSIYVGSAAAAETQLGKRFLSLVGLTASSVDVRITLPPGLELVSESQADNETIAQDHVTAAPTDNSVVHRRLRPCADDLDMSGALQVELHWVDAVTGEPKKTTAEWKLTELLSGETTWLQKGEAVLAYAAALRAIQYYAGDTVAIETAWERLEAAKKALPDDPELVEMGQVLAALQEP</sequence>
<dbReference type="InterPro" id="IPR051266">
    <property type="entry name" value="CLCR"/>
</dbReference>
<feature type="compositionally biased region" description="Low complexity" evidence="1">
    <location>
        <begin position="103"/>
        <end position="117"/>
    </location>
</feature>
<evidence type="ECO:0000259" key="2">
    <source>
        <dbReference type="PROSITE" id="PS50234"/>
    </source>
</evidence>
<dbReference type="Proteomes" id="UP001164459">
    <property type="component" value="Chromosome"/>
</dbReference>
<evidence type="ECO:0000313" key="4">
    <source>
        <dbReference type="Proteomes" id="UP001164459"/>
    </source>
</evidence>
<evidence type="ECO:0000256" key="1">
    <source>
        <dbReference type="SAM" id="MobiDB-lite"/>
    </source>
</evidence>